<dbReference type="EMBL" id="BMAV01014760">
    <property type="protein sequence ID" value="GFY63407.1"/>
    <property type="molecule type" value="Genomic_DNA"/>
</dbReference>
<dbReference type="AlphaFoldDB" id="A0A8X6Y307"/>
<proteinExistence type="predicted"/>
<gene>
    <name evidence="1" type="ORF">TNIN_161371</name>
</gene>
<sequence length="94" mass="10331">MYLHKIGVERSEKVALPVELESTAVRRPDVLFTARKLCAGVASCICAGKEGREDGVYNPVNEFVEDTAVVLVRLCFSSGRSQICADFIVQHVMT</sequence>
<accession>A0A8X6Y307</accession>
<evidence type="ECO:0000313" key="1">
    <source>
        <dbReference type="EMBL" id="GFY63407.1"/>
    </source>
</evidence>
<protein>
    <submittedName>
        <fullName evidence="1">Uncharacterized protein</fullName>
    </submittedName>
</protein>
<keyword evidence="2" id="KW-1185">Reference proteome</keyword>
<evidence type="ECO:0000313" key="2">
    <source>
        <dbReference type="Proteomes" id="UP000886998"/>
    </source>
</evidence>
<comment type="caution">
    <text evidence="1">The sequence shown here is derived from an EMBL/GenBank/DDBJ whole genome shotgun (WGS) entry which is preliminary data.</text>
</comment>
<dbReference type="Proteomes" id="UP000886998">
    <property type="component" value="Unassembled WGS sequence"/>
</dbReference>
<reference evidence="1" key="1">
    <citation type="submission" date="2020-08" db="EMBL/GenBank/DDBJ databases">
        <title>Multicomponent nature underlies the extraordinary mechanical properties of spider dragline silk.</title>
        <authorList>
            <person name="Kono N."/>
            <person name="Nakamura H."/>
            <person name="Mori M."/>
            <person name="Yoshida Y."/>
            <person name="Ohtoshi R."/>
            <person name="Malay A.D."/>
            <person name="Moran D.A.P."/>
            <person name="Tomita M."/>
            <person name="Numata K."/>
            <person name="Arakawa K."/>
        </authorList>
    </citation>
    <scope>NUCLEOTIDE SEQUENCE</scope>
</reference>
<name>A0A8X6Y307_9ARAC</name>
<organism evidence="1 2">
    <name type="scientific">Trichonephila inaurata madagascariensis</name>
    <dbReference type="NCBI Taxonomy" id="2747483"/>
    <lineage>
        <taxon>Eukaryota</taxon>
        <taxon>Metazoa</taxon>
        <taxon>Ecdysozoa</taxon>
        <taxon>Arthropoda</taxon>
        <taxon>Chelicerata</taxon>
        <taxon>Arachnida</taxon>
        <taxon>Araneae</taxon>
        <taxon>Araneomorphae</taxon>
        <taxon>Entelegynae</taxon>
        <taxon>Araneoidea</taxon>
        <taxon>Nephilidae</taxon>
        <taxon>Trichonephila</taxon>
        <taxon>Trichonephila inaurata</taxon>
    </lineage>
</organism>